<feature type="compositionally biased region" description="Basic and acidic residues" evidence="1">
    <location>
        <begin position="1"/>
        <end position="11"/>
    </location>
</feature>
<protein>
    <submittedName>
        <fullName evidence="2">Riboflavin-binding protein-like</fullName>
    </submittedName>
</protein>
<comment type="caution">
    <text evidence="2">The sequence shown here is derived from an EMBL/GenBank/DDBJ whole genome shotgun (WGS) entry which is preliminary data.</text>
</comment>
<feature type="compositionally biased region" description="Polar residues" evidence="1">
    <location>
        <begin position="38"/>
        <end position="47"/>
    </location>
</feature>
<gene>
    <name evidence="2" type="ORF">DR999_PMT14696</name>
</gene>
<accession>A0A4D9E107</accession>
<sequence length="131" mass="14242">MSNHFKRDDQTTKPSPPAVTPLHPQKFDVETIPPHSSPPGNSGTRECNSAEAPSMTSLFNFEFLGRASASRFTSLLKFLATLDSQFPLPPPHLAPSHFQEVSSARLKVSLALRGMARKVCAMPQNAVLSVT</sequence>
<dbReference type="AlphaFoldDB" id="A0A4D9E107"/>
<organism evidence="2 3">
    <name type="scientific">Platysternon megacephalum</name>
    <name type="common">big-headed turtle</name>
    <dbReference type="NCBI Taxonomy" id="55544"/>
    <lineage>
        <taxon>Eukaryota</taxon>
        <taxon>Metazoa</taxon>
        <taxon>Chordata</taxon>
        <taxon>Craniata</taxon>
        <taxon>Vertebrata</taxon>
        <taxon>Euteleostomi</taxon>
        <taxon>Archelosauria</taxon>
        <taxon>Testudinata</taxon>
        <taxon>Testudines</taxon>
        <taxon>Cryptodira</taxon>
        <taxon>Durocryptodira</taxon>
        <taxon>Testudinoidea</taxon>
        <taxon>Platysternidae</taxon>
        <taxon>Platysternon</taxon>
    </lineage>
</organism>
<reference evidence="2 3" key="2">
    <citation type="submission" date="2019-04" db="EMBL/GenBank/DDBJ databases">
        <title>The genome sequence of big-headed turtle.</title>
        <authorList>
            <person name="Gong S."/>
        </authorList>
    </citation>
    <scope>NUCLEOTIDE SEQUENCE [LARGE SCALE GENOMIC DNA]</scope>
    <source>
        <strain evidence="2">DO16091913</strain>
        <tissue evidence="2">Muscle</tissue>
    </source>
</reference>
<proteinExistence type="predicted"/>
<dbReference type="EMBL" id="QXTE01000170">
    <property type="protein sequence ID" value="TFK02967.1"/>
    <property type="molecule type" value="Genomic_DNA"/>
</dbReference>
<evidence type="ECO:0000256" key="1">
    <source>
        <dbReference type="SAM" id="MobiDB-lite"/>
    </source>
</evidence>
<keyword evidence="3" id="KW-1185">Reference proteome</keyword>
<evidence type="ECO:0000313" key="2">
    <source>
        <dbReference type="EMBL" id="TFK02967.1"/>
    </source>
</evidence>
<reference evidence="2 3" key="1">
    <citation type="submission" date="2019-04" db="EMBL/GenBank/DDBJ databases">
        <title>Draft genome of the big-headed turtle Platysternon megacephalum.</title>
        <authorList>
            <person name="Gong S."/>
        </authorList>
    </citation>
    <scope>NUCLEOTIDE SEQUENCE [LARGE SCALE GENOMIC DNA]</scope>
    <source>
        <strain evidence="2">DO16091913</strain>
        <tissue evidence="2">Muscle</tissue>
    </source>
</reference>
<feature type="region of interest" description="Disordered" evidence="1">
    <location>
        <begin position="1"/>
        <end position="50"/>
    </location>
</feature>
<dbReference type="Proteomes" id="UP000297703">
    <property type="component" value="Unassembled WGS sequence"/>
</dbReference>
<evidence type="ECO:0000313" key="3">
    <source>
        <dbReference type="Proteomes" id="UP000297703"/>
    </source>
</evidence>
<name>A0A4D9E107_9SAUR</name>